<dbReference type="EMBL" id="WNZX01000002">
    <property type="protein sequence ID" value="MUG69872.1"/>
    <property type="molecule type" value="Genomic_DNA"/>
</dbReference>
<dbReference type="InterPro" id="IPR050707">
    <property type="entry name" value="HTH_MetabolicPath_Reg"/>
</dbReference>
<accession>A0A7X2Z7V7</accession>
<dbReference type="Pfam" id="PF09339">
    <property type="entry name" value="HTH_IclR"/>
    <property type="match status" value="1"/>
</dbReference>
<organism evidence="8 9">
    <name type="scientific">Paenibacillus validus</name>
    <dbReference type="NCBI Taxonomy" id="44253"/>
    <lineage>
        <taxon>Bacteria</taxon>
        <taxon>Bacillati</taxon>
        <taxon>Bacillota</taxon>
        <taxon>Bacilli</taxon>
        <taxon>Bacillales</taxon>
        <taxon>Paenibacillaceae</taxon>
        <taxon>Paenibacillus</taxon>
    </lineage>
</organism>
<gene>
    <name evidence="8" type="ORF">GNP93_04175</name>
</gene>
<dbReference type="Proteomes" id="UP000450917">
    <property type="component" value="Unassembled WGS sequence"/>
</dbReference>
<evidence type="ECO:0000256" key="4">
    <source>
        <dbReference type="ARBA" id="ARBA00058938"/>
    </source>
</evidence>
<name>A0A7X2Z7V7_9BACL</name>
<evidence type="ECO:0000259" key="6">
    <source>
        <dbReference type="PROSITE" id="PS51077"/>
    </source>
</evidence>
<dbReference type="GO" id="GO:0003677">
    <property type="term" value="F:DNA binding"/>
    <property type="evidence" value="ECO:0007669"/>
    <property type="project" value="UniProtKB-KW"/>
</dbReference>
<dbReference type="InterPro" id="IPR036388">
    <property type="entry name" value="WH-like_DNA-bd_sf"/>
</dbReference>
<dbReference type="InterPro" id="IPR029016">
    <property type="entry name" value="GAF-like_dom_sf"/>
</dbReference>
<feature type="domain" description="IclR-ED" evidence="7">
    <location>
        <begin position="65"/>
        <end position="241"/>
    </location>
</feature>
<comment type="caution">
    <text evidence="8">The sequence shown here is derived from an EMBL/GenBank/DDBJ whole genome shotgun (WGS) entry which is preliminary data.</text>
</comment>
<dbReference type="InterPro" id="IPR005471">
    <property type="entry name" value="Tscrpt_reg_IclR_N"/>
</dbReference>
<evidence type="ECO:0000256" key="2">
    <source>
        <dbReference type="ARBA" id="ARBA00023125"/>
    </source>
</evidence>
<dbReference type="SUPFAM" id="SSF46785">
    <property type="entry name" value="Winged helix' DNA-binding domain"/>
    <property type="match status" value="1"/>
</dbReference>
<dbReference type="Gene3D" id="1.10.10.10">
    <property type="entry name" value="Winged helix-like DNA-binding domain superfamily/Winged helix DNA-binding domain"/>
    <property type="match status" value="1"/>
</dbReference>
<dbReference type="InterPro" id="IPR036390">
    <property type="entry name" value="WH_DNA-bd_sf"/>
</dbReference>
<comment type="function">
    <text evidence="4">May be an activator protein for the gylABX operon.</text>
</comment>
<dbReference type="AlphaFoldDB" id="A0A7X2Z7V7"/>
<keyword evidence="9" id="KW-1185">Reference proteome</keyword>
<dbReference type="PROSITE" id="PS51078">
    <property type="entry name" value="ICLR_ED"/>
    <property type="match status" value="1"/>
</dbReference>
<feature type="domain" description="HTH iclR-type" evidence="6">
    <location>
        <begin position="2"/>
        <end position="64"/>
    </location>
</feature>
<dbReference type="PROSITE" id="PS51077">
    <property type="entry name" value="HTH_ICLR"/>
    <property type="match status" value="1"/>
</dbReference>
<dbReference type="GO" id="GO:0045892">
    <property type="term" value="P:negative regulation of DNA-templated transcription"/>
    <property type="evidence" value="ECO:0007669"/>
    <property type="project" value="UniProtKB-ARBA"/>
</dbReference>
<evidence type="ECO:0000256" key="3">
    <source>
        <dbReference type="ARBA" id="ARBA00023163"/>
    </source>
</evidence>
<evidence type="ECO:0000313" key="8">
    <source>
        <dbReference type="EMBL" id="MUG69872.1"/>
    </source>
</evidence>
<dbReference type="GO" id="GO:0003700">
    <property type="term" value="F:DNA-binding transcription factor activity"/>
    <property type="evidence" value="ECO:0007669"/>
    <property type="project" value="TreeGrafter"/>
</dbReference>
<dbReference type="FunFam" id="1.10.10.10:FF:000056">
    <property type="entry name" value="IclR family transcriptional regulator"/>
    <property type="match status" value="1"/>
</dbReference>
<reference evidence="8 9" key="1">
    <citation type="submission" date="2019-11" db="EMBL/GenBank/DDBJ databases">
        <title>Draft genome sequences of five Paenibacillus species of dairy origin.</title>
        <authorList>
            <person name="Olajide A.M."/>
            <person name="Chen S."/>
            <person name="Lapointe G."/>
        </authorList>
    </citation>
    <scope>NUCLEOTIDE SEQUENCE [LARGE SCALE GENOMIC DNA]</scope>
    <source>
        <strain evidence="8 9">2CS3</strain>
    </source>
</reference>
<dbReference type="SUPFAM" id="SSF55781">
    <property type="entry name" value="GAF domain-like"/>
    <property type="match status" value="1"/>
</dbReference>
<dbReference type="Pfam" id="PF01614">
    <property type="entry name" value="IclR_C"/>
    <property type="match status" value="1"/>
</dbReference>
<evidence type="ECO:0000256" key="1">
    <source>
        <dbReference type="ARBA" id="ARBA00023015"/>
    </source>
</evidence>
<keyword evidence="3" id="KW-0804">Transcription</keyword>
<dbReference type="Gene3D" id="3.30.450.40">
    <property type="match status" value="1"/>
</dbReference>
<dbReference type="SMART" id="SM00346">
    <property type="entry name" value="HTH_ICLR"/>
    <property type="match status" value="1"/>
</dbReference>
<evidence type="ECO:0000313" key="9">
    <source>
        <dbReference type="Proteomes" id="UP000450917"/>
    </source>
</evidence>
<proteinExistence type="predicted"/>
<evidence type="ECO:0000259" key="7">
    <source>
        <dbReference type="PROSITE" id="PS51078"/>
    </source>
</evidence>
<keyword evidence="2" id="KW-0238">DNA-binding</keyword>
<dbReference type="PANTHER" id="PTHR30136">
    <property type="entry name" value="HELIX-TURN-HELIX TRANSCRIPTIONAL REGULATOR, ICLR FAMILY"/>
    <property type="match status" value="1"/>
</dbReference>
<sequence length="241" mass="26810">MLSTVSNALQILKLFQNQKNMLSLTSISKEMGLNKSTSYRLLSTLVEAGFVYQDPKSRLYGLGSMSFELGGLFLSRIDVHNASRGRIEELSQITKETVHLAILDQNEILFLNKINSPTSTAINTRVGLRVPGHITGLGKVLLAFQNQTRMEESMLTKGVTGKNKEALLQDLTLTRKRGYAIDNEGYQEGVTCIAVPIWDYTRTITAAISISGPSFRMNKDLNWLVMKTLEVGQQISVEMGY</sequence>
<protein>
    <recommendedName>
        <fullName evidence="5">Glycerol operon regulatory protein</fullName>
    </recommendedName>
</protein>
<keyword evidence="1" id="KW-0805">Transcription regulation</keyword>
<dbReference type="PANTHER" id="PTHR30136:SF35">
    <property type="entry name" value="HTH-TYPE TRANSCRIPTIONAL REGULATOR RV1719"/>
    <property type="match status" value="1"/>
</dbReference>
<dbReference type="RefSeq" id="WP_155614077.1">
    <property type="nucleotide sequence ID" value="NZ_WNZX01000002.1"/>
</dbReference>
<dbReference type="InterPro" id="IPR014757">
    <property type="entry name" value="Tscrpt_reg_IclR_C"/>
</dbReference>
<evidence type="ECO:0000256" key="5">
    <source>
        <dbReference type="ARBA" id="ARBA00070406"/>
    </source>
</evidence>